<dbReference type="AlphaFoldDB" id="B7KLT3"/>
<dbReference type="KEGG" id="cyc:PCC7424_5688"/>
<protein>
    <submittedName>
        <fullName evidence="1">Uncharacterized protein</fullName>
    </submittedName>
</protein>
<name>B7KLT3_GLOC7</name>
<gene>
    <name evidence="1" type="ordered locus">PCC7424_5688</name>
</gene>
<sequence length="110" mass="12828">MVEELHPIEFCAYWVPKIYGISPKTRGKQGYRQACIELLSFVSKSSKKTCAGWIDYPNETNRRHAPNKYLCMYLRMVDVELRRLELTPEPISSFITDLRSHSEILNDTSD</sequence>
<dbReference type="HOGENOM" id="CLU_2286844_0_0_3"/>
<evidence type="ECO:0000313" key="1">
    <source>
        <dbReference type="EMBL" id="ACK73755.1"/>
    </source>
</evidence>
<keyword evidence="1" id="KW-0614">Plasmid</keyword>
<geneLocation type="plasmid" evidence="1 2">
    <name>pP742401</name>
</geneLocation>
<dbReference type="Proteomes" id="UP000002384">
    <property type="component" value="Plasmid pP742401"/>
</dbReference>
<accession>B7KLT3</accession>
<keyword evidence="2" id="KW-1185">Reference proteome</keyword>
<reference evidence="2" key="1">
    <citation type="journal article" date="2011" name="MBio">
        <title>Novel metabolic attributes of the genus Cyanothece, comprising a group of unicellular nitrogen-fixing Cyanobacteria.</title>
        <authorList>
            <person name="Bandyopadhyay A."/>
            <person name="Elvitigala T."/>
            <person name="Welsh E."/>
            <person name="Stockel J."/>
            <person name="Liberton M."/>
            <person name="Min H."/>
            <person name="Sherman L.A."/>
            <person name="Pakrasi H.B."/>
        </authorList>
    </citation>
    <scope>NUCLEOTIDE SEQUENCE [LARGE SCALE GENOMIC DNA]</scope>
    <source>
        <strain evidence="2">PCC 7424</strain>
        <plasmid evidence="2">pP742401</plasmid>
    </source>
</reference>
<dbReference type="EMBL" id="CP001292">
    <property type="protein sequence ID" value="ACK73755.1"/>
    <property type="molecule type" value="Genomic_DNA"/>
</dbReference>
<evidence type="ECO:0000313" key="2">
    <source>
        <dbReference type="Proteomes" id="UP000002384"/>
    </source>
</evidence>
<organism evidence="1 2">
    <name type="scientific">Gloeothece citriformis (strain PCC 7424)</name>
    <name type="common">Cyanothece sp. (strain PCC 7424)</name>
    <dbReference type="NCBI Taxonomy" id="65393"/>
    <lineage>
        <taxon>Bacteria</taxon>
        <taxon>Bacillati</taxon>
        <taxon>Cyanobacteriota</taxon>
        <taxon>Cyanophyceae</taxon>
        <taxon>Oscillatoriophycideae</taxon>
        <taxon>Chroococcales</taxon>
        <taxon>Aphanothecaceae</taxon>
        <taxon>Gloeothece</taxon>
        <taxon>Gloeothece citriformis</taxon>
    </lineage>
</organism>
<proteinExistence type="predicted"/>